<comment type="caution">
    <text evidence="1">The sequence shown here is derived from an EMBL/GenBank/DDBJ whole genome shotgun (WGS) entry which is preliminary data.</text>
</comment>
<accession>A0AAW1GWK8</accession>
<evidence type="ECO:0000313" key="2">
    <source>
        <dbReference type="Proteomes" id="UP001443914"/>
    </source>
</evidence>
<reference evidence="1" key="1">
    <citation type="submission" date="2024-03" db="EMBL/GenBank/DDBJ databases">
        <title>WGS assembly of Saponaria officinalis var. Norfolk2.</title>
        <authorList>
            <person name="Jenkins J."/>
            <person name="Shu S."/>
            <person name="Grimwood J."/>
            <person name="Barry K."/>
            <person name="Goodstein D."/>
            <person name="Schmutz J."/>
            <person name="Leebens-Mack J."/>
            <person name="Osbourn A."/>
        </authorList>
    </citation>
    <scope>NUCLEOTIDE SEQUENCE [LARGE SCALE GENOMIC DNA]</scope>
    <source>
        <strain evidence="1">JIC</strain>
    </source>
</reference>
<evidence type="ECO:0000313" key="1">
    <source>
        <dbReference type="EMBL" id="KAK9667303.1"/>
    </source>
</evidence>
<organism evidence="1 2">
    <name type="scientific">Saponaria officinalis</name>
    <name type="common">Common soapwort</name>
    <name type="synonym">Lychnis saponaria</name>
    <dbReference type="NCBI Taxonomy" id="3572"/>
    <lineage>
        <taxon>Eukaryota</taxon>
        <taxon>Viridiplantae</taxon>
        <taxon>Streptophyta</taxon>
        <taxon>Embryophyta</taxon>
        <taxon>Tracheophyta</taxon>
        <taxon>Spermatophyta</taxon>
        <taxon>Magnoliopsida</taxon>
        <taxon>eudicotyledons</taxon>
        <taxon>Gunneridae</taxon>
        <taxon>Pentapetalae</taxon>
        <taxon>Caryophyllales</taxon>
        <taxon>Caryophyllaceae</taxon>
        <taxon>Caryophylleae</taxon>
        <taxon>Saponaria</taxon>
    </lineage>
</organism>
<name>A0AAW1GWK8_SAPOF</name>
<protein>
    <submittedName>
        <fullName evidence="1">Uncharacterized protein</fullName>
    </submittedName>
</protein>
<proteinExistence type="predicted"/>
<dbReference type="Proteomes" id="UP001443914">
    <property type="component" value="Unassembled WGS sequence"/>
</dbReference>
<dbReference type="AlphaFoldDB" id="A0AAW1GWK8"/>
<gene>
    <name evidence="1" type="ORF">RND81_14G246700</name>
</gene>
<keyword evidence="2" id="KW-1185">Reference proteome</keyword>
<dbReference type="EMBL" id="JBDFQZ010000014">
    <property type="protein sequence ID" value="KAK9667303.1"/>
    <property type="molecule type" value="Genomic_DNA"/>
</dbReference>
<sequence>MNDEVAKAMRVIRLKHEKCKLYLTAGDDQVSVTLTKPETEGYNPKNTEWRVEWLNNSPKGLVGQVRLWSIYNKALTFAHDVPGDLWLNFRCDALTQQPWPPSHGGGEVASEWQLELTGKSTHALTCFLIKWTEIYGENLTLGANTSNIDNDKTWFTFNKITRKKFFKWLNFKWLVEVVVVDNNDNNISTTSTVNPKKLIPPEQPPFIQRQGSANKAPTSFETITPVKNGQESNNHLCHDKSLIDRDTNLRTNMNQKASAPPDQPRSPMQSPVCNKFTPMNNDQEINHHHGARYARNNDIGQLHDHYMNMLSRWQVGQVFLQVAPTSTGFHASVGVEFSSPIK</sequence>